<dbReference type="Proteomes" id="UP000075357">
    <property type="component" value="Unassembled WGS sequence"/>
</dbReference>
<dbReference type="Gene3D" id="3.20.20.140">
    <property type="entry name" value="Metal-dependent hydrolases"/>
    <property type="match status" value="1"/>
</dbReference>
<dbReference type="EMBL" id="LRAD01000024">
    <property type="protein sequence ID" value="KXZ61100.1"/>
    <property type="molecule type" value="Genomic_DNA"/>
</dbReference>
<evidence type="ECO:0000313" key="3">
    <source>
        <dbReference type="Proteomes" id="UP000075357"/>
    </source>
</evidence>
<dbReference type="InterPro" id="IPR052349">
    <property type="entry name" value="Metallo-hydrolase_Enzymes"/>
</dbReference>
<keyword evidence="2" id="KW-0378">Hydrolase</keyword>
<keyword evidence="3" id="KW-1185">Reference proteome</keyword>
<reference evidence="2 3" key="1">
    <citation type="submission" date="2016-01" db="EMBL/GenBank/DDBJ databases">
        <title>Draft genome sequences of Microbacterium laevaniformans LCDC 91-0039 and the type strain of Microbacterium hominis LCDC 84-209.</title>
        <authorList>
            <person name="Bernier A.-M."/>
            <person name="Bernard K."/>
        </authorList>
    </citation>
    <scope>NUCLEOTIDE SEQUENCE [LARGE SCALE GENOMIC DNA]</scope>
    <source>
        <strain evidence="2 3">LCDC 91-0039</strain>
    </source>
</reference>
<dbReference type="SUPFAM" id="SSF51556">
    <property type="entry name" value="Metallo-dependent hydrolases"/>
    <property type="match status" value="1"/>
</dbReference>
<dbReference type="RefSeq" id="WP_061682365.1">
    <property type="nucleotide sequence ID" value="NZ_LRAD01000024.1"/>
</dbReference>
<dbReference type="EC" id="3.5.4.1" evidence="2"/>
<feature type="domain" description="Amidohydrolase 3" evidence="1">
    <location>
        <begin position="106"/>
        <end position="407"/>
    </location>
</feature>
<dbReference type="GO" id="GO:0004131">
    <property type="term" value="F:cytosine deaminase activity"/>
    <property type="evidence" value="ECO:0007669"/>
    <property type="project" value="UniProtKB-EC"/>
</dbReference>
<dbReference type="PATRIC" id="fig|36807.3.peg.991"/>
<organism evidence="2 3">
    <name type="scientific">Microbacterium laevaniformans</name>
    <dbReference type="NCBI Taxonomy" id="36807"/>
    <lineage>
        <taxon>Bacteria</taxon>
        <taxon>Bacillati</taxon>
        <taxon>Actinomycetota</taxon>
        <taxon>Actinomycetes</taxon>
        <taxon>Micrococcales</taxon>
        <taxon>Microbacteriaceae</taxon>
        <taxon>Microbacterium</taxon>
    </lineage>
</organism>
<comment type="caution">
    <text evidence="2">The sequence shown here is derived from an EMBL/GenBank/DDBJ whole genome shotgun (WGS) entry which is preliminary data.</text>
</comment>
<evidence type="ECO:0000259" key="1">
    <source>
        <dbReference type="Pfam" id="PF07969"/>
    </source>
</evidence>
<sequence>MDAELLEPGQRIAALTGLAPAGDVGGTLAFADGLIVDAGADARAAGRGEGAGERTAETVDATGWIALPPLADLHAHLDKGYTWTSFGQPEGSLDDAIACWIDHGENHSSDDIKAGARRHLVAALHAGVTTVRSHTNYHLGDDPLRGVRALIELRDEFAGIVDLQIVASPGSSDGPDDLGRAAVALGIDLIGGFPHLAEDPRADLERNAAFAEEFGLGMDLHTDETLDAASTGLAELAARTRHWPAGVIRSAGHCVSLSMQDAETRARTLAAVAEAGVSIITNPLTNLYLQGWQHPVATPRGIPPLREILAAGITLAAGGDNVQDPFNPLGNADMVDVASELVVAGHLTPAEAWHVSSNGGRAAFGLPPARGRVGDVADVVLVRAAHTAEALAERAPDRIVIRDGRVIAVRRRVVSSVLDLRALPTPPSAPTSEGALL</sequence>
<dbReference type="AlphaFoldDB" id="A0A150HHL8"/>
<gene>
    <name evidence="2" type="primary">codA</name>
    <name evidence="2" type="ORF">Mlaev_00967</name>
</gene>
<proteinExistence type="predicted"/>
<accession>A0A150HHL8</accession>
<dbReference type="Pfam" id="PF07969">
    <property type="entry name" value="Amidohydro_3"/>
    <property type="match status" value="1"/>
</dbReference>
<dbReference type="InterPro" id="IPR013108">
    <property type="entry name" value="Amidohydro_3"/>
</dbReference>
<dbReference type="STRING" id="36807.Mlaev_00967"/>
<evidence type="ECO:0000313" key="2">
    <source>
        <dbReference type="EMBL" id="KXZ61100.1"/>
    </source>
</evidence>
<protein>
    <submittedName>
        <fullName evidence="2">Cytosine deaminase</fullName>
        <ecNumber evidence="2">3.5.4.1</ecNumber>
    </submittedName>
</protein>
<name>A0A150HHL8_9MICO</name>
<dbReference type="InterPro" id="IPR011059">
    <property type="entry name" value="Metal-dep_hydrolase_composite"/>
</dbReference>
<dbReference type="PANTHER" id="PTHR32027">
    <property type="entry name" value="CYTOSINE DEAMINASE"/>
    <property type="match status" value="1"/>
</dbReference>
<dbReference type="InterPro" id="IPR032466">
    <property type="entry name" value="Metal_Hydrolase"/>
</dbReference>
<dbReference type="Gene3D" id="2.30.40.10">
    <property type="entry name" value="Urease, subunit C, domain 1"/>
    <property type="match status" value="1"/>
</dbReference>
<dbReference type="PANTHER" id="PTHR32027:SF9">
    <property type="entry name" value="BLL3847 PROTEIN"/>
    <property type="match status" value="1"/>
</dbReference>